<protein>
    <submittedName>
        <fullName evidence="2">DUF3592 domain-containing protein</fullName>
    </submittedName>
</protein>
<name>A0AAN0MBX0_9RHOB</name>
<evidence type="ECO:0000313" key="2">
    <source>
        <dbReference type="EMBL" id="WZU66592.1"/>
    </source>
</evidence>
<dbReference type="AlphaFoldDB" id="A0AAN0MBX0"/>
<keyword evidence="1" id="KW-0472">Membrane</keyword>
<keyword evidence="1" id="KW-0812">Transmembrane</keyword>
<feature type="transmembrane region" description="Helical" evidence="1">
    <location>
        <begin position="122"/>
        <end position="144"/>
    </location>
</feature>
<keyword evidence="3" id="KW-1185">Reference proteome</keyword>
<gene>
    <name evidence="2" type="ORF">AABB31_16370</name>
</gene>
<dbReference type="EMBL" id="CP151767">
    <property type="protein sequence ID" value="WZU66592.1"/>
    <property type="molecule type" value="Genomic_DNA"/>
</dbReference>
<accession>A0AAN0MBX0</accession>
<dbReference type="KEGG" id="yrh:AABB31_16370"/>
<organism evidence="2 3">
    <name type="scientific">Yoonia rhodophyticola</name>
    <dbReference type="NCBI Taxonomy" id="3137370"/>
    <lineage>
        <taxon>Bacteria</taxon>
        <taxon>Pseudomonadati</taxon>
        <taxon>Pseudomonadota</taxon>
        <taxon>Alphaproteobacteria</taxon>
        <taxon>Rhodobacterales</taxon>
        <taxon>Paracoccaceae</taxon>
        <taxon>Yoonia</taxon>
    </lineage>
</organism>
<evidence type="ECO:0000313" key="3">
    <source>
        <dbReference type="Proteomes" id="UP001470809"/>
    </source>
</evidence>
<evidence type="ECO:0000256" key="1">
    <source>
        <dbReference type="SAM" id="Phobius"/>
    </source>
</evidence>
<dbReference type="RefSeq" id="WP_342075914.1">
    <property type="nucleotide sequence ID" value="NZ_CP151767.2"/>
</dbReference>
<keyword evidence="1" id="KW-1133">Transmembrane helix</keyword>
<sequence>MKFKEYRMLIVAAVLVIAGIWISISAAQQLNIARQLDRVGEEIQATVTSQRKLQTNSGQTDHFITYTFTFDEALQTYERRVPAVLYRVVEPGSNMILQVNPSNPDIHALYAGELSGRPRQTFNAGIVIFVLGAGIFLINGGAILRERRRRNA</sequence>
<proteinExistence type="predicted"/>
<dbReference type="Proteomes" id="UP001470809">
    <property type="component" value="Chromosome"/>
</dbReference>
<reference evidence="2" key="1">
    <citation type="submission" date="2024-08" db="EMBL/GenBank/DDBJ databases">
        <title>Phylogenomic analyses of a clade within the roseobacter group suggest taxonomic reassignments of species of the genera Aestuariivita, Citreicella, Loktanella, Nautella, Pelagibaca, Ruegeria, Thalassobius, Thiobacimonas and Tropicibacter, and the proposal o.</title>
        <authorList>
            <person name="Jeon C.O."/>
        </authorList>
    </citation>
    <scope>NUCLEOTIDE SEQUENCE</scope>
    <source>
        <strain evidence="2">SS1-5</strain>
    </source>
</reference>